<dbReference type="InterPro" id="IPR045865">
    <property type="entry name" value="ACT-like_dom_sf"/>
</dbReference>
<dbReference type="PANTHER" id="PTHR21262">
    <property type="entry name" value="GUANOSINE-3',5'-BIS DIPHOSPHATE 3'-PYROPHOSPHOHYDROLASE"/>
    <property type="match status" value="1"/>
</dbReference>
<dbReference type="PROSITE" id="PS51671">
    <property type="entry name" value="ACT"/>
    <property type="match status" value="1"/>
</dbReference>
<dbReference type="GO" id="GO:0008728">
    <property type="term" value="F:GTP diphosphokinase activity"/>
    <property type="evidence" value="ECO:0007669"/>
    <property type="project" value="TreeGrafter"/>
</dbReference>
<comment type="function">
    <text evidence="5">In eubacteria ppGpp (guanosine 3'-diphosphate 5'-diphosphate) is a mediator of the stringent response that coordinates a variety of cellular activities in response to changes in nutritional abundance.</text>
</comment>
<dbReference type="FunFam" id="3.30.460.10:FF:000001">
    <property type="entry name" value="GTP pyrophosphokinase RelA"/>
    <property type="match status" value="1"/>
</dbReference>
<dbReference type="InterPro" id="IPR043519">
    <property type="entry name" value="NT_sf"/>
</dbReference>
<gene>
    <name evidence="8" type="ORF">G3580_09340</name>
</gene>
<dbReference type="Pfam" id="PF04607">
    <property type="entry name" value="RelA_SpoT"/>
    <property type="match status" value="1"/>
</dbReference>
<feature type="domain" description="TGS" evidence="7">
    <location>
        <begin position="405"/>
        <end position="466"/>
    </location>
</feature>
<accession>A0A6C1B2P1</accession>
<dbReference type="RefSeq" id="WP_173764989.1">
    <property type="nucleotide sequence ID" value="NZ_CP048836.1"/>
</dbReference>
<dbReference type="Proteomes" id="UP000501991">
    <property type="component" value="Chromosome"/>
</dbReference>
<dbReference type="PROSITE" id="PS51880">
    <property type="entry name" value="TGS"/>
    <property type="match status" value="1"/>
</dbReference>
<dbReference type="GO" id="GO:0008893">
    <property type="term" value="F:guanosine-3',5'-bis(diphosphate) 3'-diphosphatase activity"/>
    <property type="evidence" value="ECO:0007669"/>
    <property type="project" value="TreeGrafter"/>
</dbReference>
<dbReference type="Pfam" id="PF02824">
    <property type="entry name" value="TGS"/>
    <property type="match status" value="1"/>
</dbReference>
<dbReference type="SMART" id="SM00954">
    <property type="entry name" value="RelA_SpoT"/>
    <property type="match status" value="1"/>
</dbReference>
<evidence type="ECO:0000259" key="7">
    <source>
        <dbReference type="PROSITE" id="PS51880"/>
    </source>
</evidence>
<evidence type="ECO:0000259" key="6">
    <source>
        <dbReference type="PROSITE" id="PS51671"/>
    </source>
</evidence>
<dbReference type="Gene3D" id="3.10.20.30">
    <property type="match status" value="1"/>
</dbReference>
<protein>
    <recommendedName>
        <fullName evidence="1">GTP pyrophosphokinase</fullName>
    </recommendedName>
    <alternativeName>
        <fullName evidence="3">(p)ppGpp synthase</fullName>
    </alternativeName>
    <alternativeName>
        <fullName evidence="2">ATP:GTP 3'-pyrophosphotransferase</fullName>
    </alternativeName>
    <alternativeName>
        <fullName evidence="4">ppGpp synthase I</fullName>
    </alternativeName>
</protein>
<dbReference type="InterPro" id="IPR033655">
    <property type="entry name" value="TGS_RelA/SpoT"/>
</dbReference>
<dbReference type="InterPro" id="IPR012676">
    <property type="entry name" value="TGS-like"/>
</dbReference>
<dbReference type="SUPFAM" id="SSF109604">
    <property type="entry name" value="HD-domain/PDEase-like"/>
    <property type="match status" value="1"/>
</dbReference>
<dbReference type="InterPro" id="IPR045600">
    <property type="entry name" value="RelA/SpoT_AH_RIS"/>
</dbReference>
<dbReference type="Gene3D" id="3.30.460.10">
    <property type="entry name" value="Beta Polymerase, domain 2"/>
    <property type="match status" value="1"/>
</dbReference>
<dbReference type="InterPro" id="IPR004811">
    <property type="entry name" value="RelA/Spo_fam"/>
</dbReference>
<dbReference type="AlphaFoldDB" id="A0A6C1B2P1"/>
<dbReference type="InterPro" id="IPR007685">
    <property type="entry name" value="RelA_SpoT"/>
</dbReference>
<reference evidence="8 9" key="1">
    <citation type="submission" date="2020-02" db="EMBL/GenBank/DDBJ databases">
        <title>Nitrogenibacter mangrovi gen. nov., sp. nov. isolated from mangrove sediment, a denitrifying betaproteobacterium.</title>
        <authorList>
            <person name="Liao H."/>
            <person name="Tian Y."/>
        </authorList>
    </citation>
    <scope>NUCLEOTIDE SEQUENCE [LARGE SCALE GENOMIC DNA]</scope>
    <source>
        <strain evidence="8 9">M9-3-2</strain>
    </source>
</reference>
<dbReference type="FunFam" id="3.10.20.30:FF:000002">
    <property type="entry name" value="GTP pyrophosphokinase (RelA/SpoT)"/>
    <property type="match status" value="1"/>
</dbReference>
<dbReference type="InterPro" id="IPR004095">
    <property type="entry name" value="TGS"/>
</dbReference>
<dbReference type="CDD" id="cd01668">
    <property type="entry name" value="TGS_RSH"/>
    <property type="match status" value="1"/>
</dbReference>
<dbReference type="GO" id="GO:0015969">
    <property type="term" value="P:guanosine tetraphosphate metabolic process"/>
    <property type="evidence" value="ECO:0007669"/>
    <property type="project" value="InterPro"/>
</dbReference>
<dbReference type="EMBL" id="CP048836">
    <property type="protein sequence ID" value="QID17827.1"/>
    <property type="molecule type" value="Genomic_DNA"/>
</dbReference>
<evidence type="ECO:0000256" key="2">
    <source>
        <dbReference type="ARBA" id="ARBA00029754"/>
    </source>
</evidence>
<dbReference type="CDD" id="cd05399">
    <property type="entry name" value="NT_Rel-Spo_like"/>
    <property type="match status" value="1"/>
</dbReference>
<proteinExistence type="inferred from homology"/>
<evidence type="ECO:0000313" key="8">
    <source>
        <dbReference type="EMBL" id="QID17827.1"/>
    </source>
</evidence>
<evidence type="ECO:0000256" key="1">
    <source>
        <dbReference type="ARBA" id="ARBA00019852"/>
    </source>
</evidence>
<dbReference type="Gene3D" id="3.30.70.260">
    <property type="match status" value="1"/>
</dbReference>
<keyword evidence="8" id="KW-0378">Hydrolase</keyword>
<sequence length="733" mass="81948">MVSVTHALSADNDTQPLVERLCEGLDDADAARVVRAVEAMRTHYGDAVLGTGENTLQHALGMALICVSLKMDVEARIAALCFALHAEMDNATEYLEKHFGARVARLVGGMHRLNGLRVITRRTATAMAPEMRMQAETLRKMLLAMVEDIRVVLMRLASRTQTLRYYAGTDCEARKDVARESLDIYAPLANRLGVWQLKWELEDLSFRFLEPETYKRVAKMLDERRVEREQFITDAIARLEAETRKAGVKADVFGRPKHIYSIYHKMHSKKLDFSQLYDVRALRVLVDEVKDCYTVLGIVHQMWTPIPKEYDDYILKPKGNHYQSLHTAVMADDGRALEVQIRTHDMHRHAEYGVAAHWRYKEGSGPAGSAYDEKIALLRSLLSWRDEISDADQWEAKYRDASMDDTIYAITPQGRVVDLPRGATPIDFAYTLHTELGHRCRGAKVDGQLVPLNTPLESGQTVEITVAKEGGPSRDWLNPQQGYVATGRARRKIKQHFSQLEQGELLERGRSVVHKELQREGQTQANIEALATRMGFKTADAMFMAAGRGDVGPRAVQVALQGPDAETPAADEEVHLGRARSGHGDEDILVVGVGKLMTSLARCCKPAPPDAIEGFVTRGRGISVHRVDCHDFKIMARRNPERVIPATWGGSAVAPNHRYPIDLLVQAVDRQGLLRDITDVLSREHLNVIAVNTLTKKGKARMRFTVEVSGAQQVQRALALICEVPGIDEAQRA</sequence>
<dbReference type="Gene3D" id="1.10.3210.10">
    <property type="entry name" value="Hypothetical protein af1432"/>
    <property type="match status" value="1"/>
</dbReference>
<dbReference type="GO" id="GO:0005886">
    <property type="term" value="C:plasma membrane"/>
    <property type="evidence" value="ECO:0007669"/>
    <property type="project" value="TreeGrafter"/>
</dbReference>
<organism evidence="8 9">
    <name type="scientific">Nitrogeniibacter mangrovi</name>
    <dbReference type="NCBI Taxonomy" id="2016596"/>
    <lineage>
        <taxon>Bacteria</taxon>
        <taxon>Pseudomonadati</taxon>
        <taxon>Pseudomonadota</taxon>
        <taxon>Betaproteobacteria</taxon>
        <taxon>Rhodocyclales</taxon>
        <taxon>Zoogloeaceae</taxon>
        <taxon>Nitrogeniibacter</taxon>
    </lineage>
</organism>
<dbReference type="NCBIfam" id="TIGR00691">
    <property type="entry name" value="spoT_relA"/>
    <property type="match status" value="1"/>
</dbReference>
<comment type="similarity">
    <text evidence="5">Belongs to the relA/spoT family.</text>
</comment>
<evidence type="ECO:0000256" key="4">
    <source>
        <dbReference type="ARBA" id="ARBA00033308"/>
    </source>
</evidence>
<feature type="domain" description="ACT" evidence="6">
    <location>
        <begin position="662"/>
        <end position="733"/>
    </location>
</feature>
<dbReference type="SUPFAM" id="SSF81271">
    <property type="entry name" value="TGS-like"/>
    <property type="match status" value="1"/>
</dbReference>
<dbReference type="SUPFAM" id="SSF55021">
    <property type="entry name" value="ACT-like"/>
    <property type="match status" value="1"/>
</dbReference>
<dbReference type="SUPFAM" id="SSF81301">
    <property type="entry name" value="Nucleotidyltransferase"/>
    <property type="match status" value="1"/>
</dbReference>
<dbReference type="GO" id="GO:0042594">
    <property type="term" value="P:response to starvation"/>
    <property type="evidence" value="ECO:0007669"/>
    <property type="project" value="TreeGrafter"/>
</dbReference>
<dbReference type="Pfam" id="PF13328">
    <property type="entry name" value="HD_4"/>
    <property type="match status" value="1"/>
</dbReference>
<evidence type="ECO:0000256" key="3">
    <source>
        <dbReference type="ARBA" id="ARBA00032407"/>
    </source>
</evidence>
<dbReference type="KEGG" id="azq:G3580_09340"/>
<dbReference type="PANTHER" id="PTHR21262:SF31">
    <property type="entry name" value="GTP PYROPHOSPHOKINASE"/>
    <property type="match status" value="1"/>
</dbReference>
<dbReference type="InterPro" id="IPR012675">
    <property type="entry name" value="Beta-grasp_dom_sf"/>
</dbReference>
<dbReference type="Pfam" id="PF13291">
    <property type="entry name" value="ACT_4"/>
    <property type="match status" value="1"/>
</dbReference>
<dbReference type="GO" id="GO:0015949">
    <property type="term" value="P:nucleobase-containing small molecule interconversion"/>
    <property type="evidence" value="ECO:0007669"/>
    <property type="project" value="UniProtKB-ARBA"/>
</dbReference>
<evidence type="ECO:0000256" key="5">
    <source>
        <dbReference type="RuleBase" id="RU003847"/>
    </source>
</evidence>
<evidence type="ECO:0000313" key="9">
    <source>
        <dbReference type="Proteomes" id="UP000501991"/>
    </source>
</evidence>
<keyword evidence="9" id="KW-1185">Reference proteome</keyword>
<dbReference type="CDD" id="cd04876">
    <property type="entry name" value="ACT_RelA-SpoT"/>
    <property type="match status" value="1"/>
</dbReference>
<name>A0A6C1B2P1_9RHOO</name>
<dbReference type="Pfam" id="PF19296">
    <property type="entry name" value="RelA_AH_RIS"/>
    <property type="match status" value="1"/>
</dbReference>
<dbReference type="InterPro" id="IPR002912">
    <property type="entry name" value="ACT_dom"/>
</dbReference>